<keyword evidence="12" id="KW-0594">Phospholipid biosynthesis</keyword>
<evidence type="ECO:0000256" key="10">
    <source>
        <dbReference type="ARBA" id="ARBA00023098"/>
    </source>
</evidence>
<keyword evidence="11 16" id="KW-0472">Membrane</keyword>
<reference evidence="17 18" key="2">
    <citation type="submission" date="2021-05" db="EMBL/GenBank/DDBJ databases">
        <title>Ecology and evolution of chlamydial symbionts of arthropods.</title>
        <authorList>
            <person name="Halter T."/>
            <person name="Sixt B.S."/>
            <person name="Toenshoff E.R."/>
            <person name="Koestlbacher S."/>
            <person name="Schulz F."/>
            <person name="Kostanjsek R."/>
            <person name="Collingro A."/>
            <person name="Hendrickx F."/>
            <person name="Horn M."/>
        </authorList>
    </citation>
    <scope>NUCLEOTIDE SEQUENCE [LARGE SCALE GENOMIC DNA]</scope>
    <source>
        <strain evidence="17 18">15C</strain>
    </source>
</reference>
<dbReference type="EMBL" id="CP075585">
    <property type="protein sequence ID" value="QZA59092.1"/>
    <property type="molecule type" value="Genomic_DNA"/>
</dbReference>
<evidence type="ECO:0000256" key="5">
    <source>
        <dbReference type="ARBA" id="ARBA00014944"/>
    </source>
</evidence>
<dbReference type="Proteomes" id="UP000822862">
    <property type="component" value="Chromosome"/>
</dbReference>
<keyword evidence="7 15" id="KW-0808">Transferase</keyword>
<evidence type="ECO:0000313" key="17">
    <source>
        <dbReference type="EMBL" id="QZA59092.1"/>
    </source>
</evidence>
<comment type="catalytic activity">
    <reaction evidence="14">
        <text>a CDP-1,2-diacyl-sn-glycerol + sn-glycerol 3-phosphate = a 1,2-diacyl-sn-glycero-3-phospho-(1'-sn-glycero-3'-phosphate) + CMP + H(+)</text>
        <dbReference type="Rhea" id="RHEA:12593"/>
        <dbReference type="ChEBI" id="CHEBI:15378"/>
        <dbReference type="ChEBI" id="CHEBI:57597"/>
        <dbReference type="ChEBI" id="CHEBI:58332"/>
        <dbReference type="ChEBI" id="CHEBI:60110"/>
        <dbReference type="ChEBI" id="CHEBI:60377"/>
        <dbReference type="EC" id="2.7.8.5"/>
    </reaction>
</comment>
<feature type="transmembrane region" description="Helical" evidence="16">
    <location>
        <begin position="132"/>
        <end position="151"/>
    </location>
</feature>
<feature type="transmembrane region" description="Helical" evidence="16">
    <location>
        <begin position="77"/>
        <end position="103"/>
    </location>
</feature>
<proteinExistence type="inferred from homology"/>
<gene>
    <name evidence="17" type="ORF">RHAB15C_0000976</name>
</gene>
<feature type="transmembrane region" description="Helical" evidence="16">
    <location>
        <begin position="163"/>
        <end position="183"/>
    </location>
</feature>
<evidence type="ECO:0000256" key="12">
    <source>
        <dbReference type="ARBA" id="ARBA00023209"/>
    </source>
</evidence>
<keyword evidence="13" id="KW-1208">Phospholipid metabolism</keyword>
<dbReference type="PANTHER" id="PTHR14269:SF62">
    <property type="entry name" value="CDP-DIACYLGLYCEROL--GLYCEROL-3-PHOSPHATE 3-PHOSPHATIDYLTRANSFERASE 1, CHLOROPLASTIC"/>
    <property type="match status" value="1"/>
</dbReference>
<evidence type="ECO:0000256" key="16">
    <source>
        <dbReference type="SAM" id="Phobius"/>
    </source>
</evidence>
<evidence type="ECO:0000256" key="3">
    <source>
        <dbReference type="ARBA" id="ARBA00010441"/>
    </source>
</evidence>
<dbReference type="PANTHER" id="PTHR14269">
    <property type="entry name" value="CDP-DIACYLGLYCEROL--GLYCEROL-3-PHOSPHATE 3-PHOSPHATIDYLTRANSFERASE-RELATED"/>
    <property type="match status" value="1"/>
</dbReference>
<keyword evidence="8 16" id="KW-0812">Transmembrane</keyword>
<evidence type="ECO:0000256" key="9">
    <source>
        <dbReference type="ARBA" id="ARBA00022989"/>
    </source>
</evidence>
<dbReference type="InterPro" id="IPR043130">
    <property type="entry name" value="CDP-OH_PTrfase_TM_dom"/>
</dbReference>
<dbReference type="InterPro" id="IPR050324">
    <property type="entry name" value="CDP-alcohol_PTase-I"/>
</dbReference>
<organism evidence="17 18">
    <name type="scientific">Candidatus Rhabdochlamydia porcellionis</name>
    <dbReference type="NCBI Taxonomy" id="225148"/>
    <lineage>
        <taxon>Bacteria</taxon>
        <taxon>Pseudomonadati</taxon>
        <taxon>Chlamydiota</taxon>
        <taxon>Chlamydiia</taxon>
        <taxon>Parachlamydiales</taxon>
        <taxon>Candidatus Rhabdochlamydiaceae</taxon>
        <taxon>Candidatus Rhabdochlamydia</taxon>
    </lineage>
</organism>
<dbReference type="InterPro" id="IPR000462">
    <property type="entry name" value="CDP-OH_P_trans"/>
</dbReference>
<name>A0ABX8Z4W3_9BACT</name>
<evidence type="ECO:0000256" key="15">
    <source>
        <dbReference type="RuleBase" id="RU003750"/>
    </source>
</evidence>
<feature type="transmembrane region" description="Helical" evidence="16">
    <location>
        <begin position="6"/>
        <end position="25"/>
    </location>
</feature>
<dbReference type="InterPro" id="IPR048254">
    <property type="entry name" value="CDP_ALCOHOL_P_TRANSF_CS"/>
</dbReference>
<evidence type="ECO:0000256" key="4">
    <source>
        <dbReference type="ARBA" id="ARBA00013170"/>
    </source>
</evidence>
<evidence type="ECO:0000256" key="2">
    <source>
        <dbReference type="ARBA" id="ARBA00005042"/>
    </source>
</evidence>
<sequence length="197" mass="22063">MSIALILTLLRILLGPIFVVFYLYHGQLGFTLFSLPYVLLCLTVLSEVSDVFDGLLARRYNKVTDLGKLLDPMADSIFRLSVFLAFTQGVIQLPLLLVCIFFYRDLVISTLRALCGLRGFALAARLSGKIKAVVQAVIIFFILVMLIPYSLGYLELSLLRKLSVYSVSIGVIYTLYSGCEYILANRSYIQKALGLKR</sequence>
<dbReference type="EC" id="2.7.8.5" evidence="4"/>
<keyword evidence="9 16" id="KW-1133">Transmembrane helix</keyword>
<dbReference type="RefSeq" id="WP_194844810.1">
    <property type="nucleotide sequence ID" value="NZ_CP075585.1"/>
</dbReference>
<comment type="similarity">
    <text evidence="3 15">Belongs to the CDP-alcohol phosphatidyltransferase class-I family.</text>
</comment>
<keyword evidence="6" id="KW-0444">Lipid biosynthesis</keyword>
<comment type="pathway">
    <text evidence="2">Phospholipid metabolism; phosphatidylglycerol biosynthesis; phosphatidylglycerol from CDP-diacylglycerol: step 1/2.</text>
</comment>
<dbReference type="PROSITE" id="PS00379">
    <property type="entry name" value="CDP_ALCOHOL_P_TRANSF"/>
    <property type="match status" value="1"/>
</dbReference>
<evidence type="ECO:0000313" key="18">
    <source>
        <dbReference type="Proteomes" id="UP000822862"/>
    </source>
</evidence>
<evidence type="ECO:0000256" key="1">
    <source>
        <dbReference type="ARBA" id="ARBA00004141"/>
    </source>
</evidence>
<dbReference type="Gene3D" id="1.20.120.1760">
    <property type="match status" value="1"/>
</dbReference>
<reference evidence="17 18" key="1">
    <citation type="submission" date="2020-01" db="EMBL/GenBank/DDBJ databases">
        <authorList>
            <person name="Sixt B."/>
            <person name="Schulz F."/>
            <person name="Kostanjsek R."/>
            <person name="Koestlbacher S."/>
            <person name="Collingro A."/>
            <person name="Toenshoff E."/>
            <person name="Horn M."/>
        </authorList>
    </citation>
    <scope>NUCLEOTIDE SEQUENCE [LARGE SCALE GENOMIC DNA]</scope>
    <source>
        <strain evidence="17 18">15C</strain>
    </source>
</reference>
<keyword evidence="10" id="KW-0443">Lipid metabolism</keyword>
<protein>
    <recommendedName>
        <fullName evidence="5">CDP-diacylglycerol--glycerol-3-phosphate 3-phosphatidyltransferase</fullName>
        <ecNumber evidence="4">2.7.8.5</ecNumber>
    </recommendedName>
</protein>
<dbReference type="PIRSF" id="PIRSF000847">
    <property type="entry name" value="Phos_ph_gly_syn"/>
    <property type="match status" value="1"/>
</dbReference>
<evidence type="ECO:0000256" key="6">
    <source>
        <dbReference type="ARBA" id="ARBA00022516"/>
    </source>
</evidence>
<evidence type="ECO:0000256" key="13">
    <source>
        <dbReference type="ARBA" id="ARBA00023264"/>
    </source>
</evidence>
<evidence type="ECO:0000256" key="8">
    <source>
        <dbReference type="ARBA" id="ARBA00022692"/>
    </source>
</evidence>
<accession>A0ABX8Z4W3</accession>
<dbReference type="GO" id="GO:0008444">
    <property type="term" value="F:CDP-diacylglycerol-glycerol-3-phosphate 3-phosphatidyltransferase activity"/>
    <property type="evidence" value="ECO:0007669"/>
    <property type="project" value="UniProtKB-EC"/>
</dbReference>
<keyword evidence="18" id="KW-1185">Reference proteome</keyword>
<dbReference type="InterPro" id="IPR004570">
    <property type="entry name" value="Phosphatidylglycerol_P_synth"/>
</dbReference>
<evidence type="ECO:0000256" key="7">
    <source>
        <dbReference type="ARBA" id="ARBA00022679"/>
    </source>
</evidence>
<evidence type="ECO:0000256" key="11">
    <source>
        <dbReference type="ARBA" id="ARBA00023136"/>
    </source>
</evidence>
<comment type="subcellular location">
    <subcellularLocation>
        <location evidence="1">Membrane</location>
        <topology evidence="1">Multi-pass membrane protein</topology>
    </subcellularLocation>
</comment>
<evidence type="ECO:0000256" key="14">
    <source>
        <dbReference type="ARBA" id="ARBA00048586"/>
    </source>
</evidence>
<dbReference type="Pfam" id="PF01066">
    <property type="entry name" value="CDP-OH_P_transf"/>
    <property type="match status" value="1"/>
</dbReference>